<dbReference type="OrthoDB" id="7673021at2"/>
<sequence length="379" mass="41976">MSATCRRTPTCRASSCDDTGRLPRGGRSRQCPRENRSTDAGAFSSLSGQAGLGHVRQLLRQFFLTLGVATLALVTADGPATAQTLVPPGNVHAEQPPIPGASSRRTKSGGTTFDAKYRKVYRLLKTDAKLRSKIKEQAAAYGIDPMHMVGAIVGEHTYNVDAYDRLQTYYVKAVSYLSSKLHFAYEGEDVTDFIQRPQFQTCADQQGSDALWTCREQVWNRDFRGKTVDGKAFPDNRFSAVFFQPFYAGQTFGIGQLNPLTALQMSDLVHEVSGLPRLDAGNPNQVYETIMEPDLTLAYVAATLKSAIEAYRDIAGFDISQNPGITATLYNTGNPEERAYFLRTENEARVAEGKEPRLPEENYYGWLVNEKLPELQALF</sequence>
<comment type="caution">
    <text evidence="2">The sequence shown here is derived from an EMBL/GenBank/DDBJ whole genome shotgun (WGS) entry which is preliminary data.</text>
</comment>
<evidence type="ECO:0000313" key="2">
    <source>
        <dbReference type="EMBL" id="PSJ56369.1"/>
    </source>
</evidence>
<dbReference type="EMBL" id="PXYK01000022">
    <property type="protein sequence ID" value="PSJ56369.1"/>
    <property type="molecule type" value="Genomic_DNA"/>
</dbReference>
<dbReference type="Proteomes" id="UP000241229">
    <property type="component" value="Unassembled WGS sequence"/>
</dbReference>
<feature type="region of interest" description="Disordered" evidence="1">
    <location>
        <begin position="84"/>
        <end position="110"/>
    </location>
</feature>
<keyword evidence="3" id="KW-1185">Reference proteome</keyword>
<proteinExistence type="predicted"/>
<accession>A0A2P7S1N7</accession>
<reference evidence="2 3" key="1">
    <citation type="submission" date="2018-03" db="EMBL/GenBank/DDBJ databases">
        <title>The draft genome of Mesorhizobium sp. 6GN-30.</title>
        <authorList>
            <person name="Liu L."/>
            <person name="Li L."/>
            <person name="Wang T."/>
            <person name="Zhang X."/>
            <person name="Liang L."/>
        </authorList>
    </citation>
    <scope>NUCLEOTIDE SEQUENCE [LARGE SCALE GENOMIC DNA]</scope>
    <source>
        <strain evidence="2 3">6GN30</strain>
    </source>
</reference>
<evidence type="ECO:0000256" key="1">
    <source>
        <dbReference type="SAM" id="MobiDB-lite"/>
    </source>
</evidence>
<dbReference type="InterPro" id="IPR009842">
    <property type="entry name" value="DUF1402"/>
</dbReference>
<organism evidence="2 3">
    <name type="scientific">Kumtagia ephedrae</name>
    <dbReference type="NCBI Taxonomy" id="2116701"/>
    <lineage>
        <taxon>Bacteria</taxon>
        <taxon>Pseudomonadati</taxon>
        <taxon>Pseudomonadota</taxon>
        <taxon>Alphaproteobacteria</taxon>
        <taxon>Hyphomicrobiales</taxon>
        <taxon>Phyllobacteriaceae</taxon>
        <taxon>Kumtagia</taxon>
    </lineage>
</organism>
<evidence type="ECO:0000313" key="3">
    <source>
        <dbReference type="Proteomes" id="UP000241229"/>
    </source>
</evidence>
<protein>
    <recommendedName>
        <fullName evidence="4">DUF1402 domain-containing protein</fullName>
    </recommendedName>
</protein>
<gene>
    <name evidence="2" type="ORF">C7I84_21100</name>
</gene>
<dbReference type="AlphaFoldDB" id="A0A2P7S1N7"/>
<dbReference type="Pfam" id="PF07182">
    <property type="entry name" value="DUF1402"/>
    <property type="match status" value="1"/>
</dbReference>
<feature type="compositionally biased region" description="Polar residues" evidence="1">
    <location>
        <begin position="1"/>
        <end position="17"/>
    </location>
</feature>
<feature type="region of interest" description="Disordered" evidence="1">
    <location>
        <begin position="1"/>
        <end position="42"/>
    </location>
</feature>
<name>A0A2P7S1N7_9HYPH</name>
<evidence type="ECO:0008006" key="4">
    <source>
        <dbReference type="Google" id="ProtNLM"/>
    </source>
</evidence>